<evidence type="ECO:0000313" key="1">
    <source>
        <dbReference type="EMBL" id="MBA8927734.1"/>
    </source>
</evidence>
<dbReference type="Proteomes" id="UP000517916">
    <property type="component" value="Unassembled WGS sequence"/>
</dbReference>
<reference evidence="1 2" key="1">
    <citation type="submission" date="2020-08" db="EMBL/GenBank/DDBJ databases">
        <title>Genomic Encyclopedia of Archaeal and Bacterial Type Strains, Phase II (KMG-II): from individual species to whole genera.</title>
        <authorList>
            <person name="Goeker M."/>
        </authorList>
    </citation>
    <scope>NUCLEOTIDE SEQUENCE [LARGE SCALE GENOMIC DNA]</scope>
    <source>
        <strain evidence="1 2">DSM 43850</strain>
    </source>
</reference>
<evidence type="ECO:0000313" key="2">
    <source>
        <dbReference type="Proteomes" id="UP000517916"/>
    </source>
</evidence>
<gene>
    <name evidence="1" type="ORF">BC739_004940</name>
</gene>
<comment type="caution">
    <text evidence="1">The sequence shown here is derived from an EMBL/GenBank/DDBJ whole genome shotgun (WGS) entry which is preliminary data.</text>
</comment>
<accession>A0ABR6BLI4</accession>
<sequence>MREHEGVGDERALVEQPLAGEAISWALGSGLWALGDFFVYPTPWEITTTGARTWCRLPLWLAVIARSNRVRSTESQSRVRTPRVANTSATPSVTVEFGGVLNTSCTRGSESNRPTMSRSRFAEATVLTIIRTVWECPTVDWYPTSSQ</sequence>
<keyword evidence="2" id="KW-1185">Reference proteome</keyword>
<dbReference type="EMBL" id="JACJID010000003">
    <property type="protein sequence ID" value="MBA8927734.1"/>
    <property type="molecule type" value="Genomic_DNA"/>
</dbReference>
<proteinExistence type="predicted"/>
<dbReference type="RefSeq" id="WP_182838473.1">
    <property type="nucleotide sequence ID" value="NZ_BAAABQ010000025.1"/>
</dbReference>
<organism evidence="1 2">
    <name type="scientific">Kutzneria viridogrisea</name>
    <dbReference type="NCBI Taxonomy" id="47990"/>
    <lineage>
        <taxon>Bacteria</taxon>
        <taxon>Bacillati</taxon>
        <taxon>Actinomycetota</taxon>
        <taxon>Actinomycetes</taxon>
        <taxon>Pseudonocardiales</taxon>
        <taxon>Pseudonocardiaceae</taxon>
        <taxon>Kutzneria</taxon>
    </lineage>
</organism>
<name>A0ABR6BLI4_9PSEU</name>
<protein>
    <submittedName>
        <fullName evidence="1">Uncharacterized protein</fullName>
    </submittedName>
</protein>